<evidence type="ECO:0000313" key="3">
    <source>
        <dbReference type="Proteomes" id="UP000757540"/>
    </source>
</evidence>
<evidence type="ECO:0000313" key="2">
    <source>
        <dbReference type="EMBL" id="NOV98913.1"/>
    </source>
</evidence>
<sequence>MLLTAAVLLIVVGVLHSVLGELFVLRPLLAAPGWRVRLPRRHAEGLLRGAWHLTSIAWWAAAGVLLGGSAPVVVGVMCLASAALFFAIVRWHLAWPLFTAAGLLSLAAVGAVPATVWWLLAGLAVLAATVAAGFHVAWATGATLGAADVLPQRAGSRERLAEPGPLPTLAVAAALSVYVVVVLALVLGADGWWWTWCGVAALAILLARVVGEGRYVGVLKRVRDTGFARADDRRWTPAVALLATGMGASLALGA</sequence>
<dbReference type="InterPro" id="IPR025058">
    <property type="entry name" value="DUF3995"/>
</dbReference>
<feature type="transmembrane region" description="Helical" evidence="1">
    <location>
        <begin position="93"/>
        <end position="112"/>
    </location>
</feature>
<gene>
    <name evidence="2" type="ORF">HDG69_003515</name>
</gene>
<keyword evidence="3" id="KW-1185">Reference proteome</keyword>
<feature type="transmembrane region" description="Helical" evidence="1">
    <location>
        <begin position="166"/>
        <end position="187"/>
    </location>
</feature>
<name>A0ABX2A9Y3_9MICO</name>
<reference evidence="2 3" key="1">
    <citation type="submission" date="2020-05" db="EMBL/GenBank/DDBJ databases">
        <title>Genomic Encyclopedia of Type Strains, Phase III (KMG-III): the genomes of soil and plant-associated and newly described type strains.</title>
        <authorList>
            <person name="Whitman W."/>
        </authorList>
    </citation>
    <scope>NUCLEOTIDE SEQUENCE [LARGE SCALE GENOMIC DNA]</scope>
    <source>
        <strain evidence="2 3">KCTC 19046</strain>
    </source>
</reference>
<dbReference type="EMBL" id="JABEZU010000005">
    <property type="protein sequence ID" value="NOV98913.1"/>
    <property type="molecule type" value="Genomic_DNA"/>
</dbReference>
<dbReference type="Proteomes" id="UP000757540">
    <property type="component" value="Unassembled WGS sequence"/>
</dbReference>
<accession>A0ABX2A9Y3</accession>
<feature type="transmembrane region" description="Helical" evidence="1">
    <location>
        <begin position="56"/>
        <end position="86"/>
    </location>
</feature>
<organism evidence="2 3">
    <name type="scientific">Isoptericola halotolerans</name>
    <dbReference type="NCBI Taxonomy" id="300560"/>
    <lineage>
        <taxon>Bacteria</taxon>
        <taxon>Bacillati</taxon>
        <taxon>Actinomycetota</taxon>
        <taxon>Actinomycetes</taxon>
        <taxon>Micrococcales</taxon>
        <taxon>Promicromonosporaceae</taxon>
        <taxon>Isoptericola</taxon>
    </lineage>
</organism>
<evidence type="ECO:0000256" key="1">
    <source>
        <dbReference type="SAM" id="Phobius"/>
    </source>
</evidence>
<comment type="caution">
    <text evidence="2">The sequence shown here is derived from an EMBL/GenBank/DDBJ whole genome shotgun (WGS) entry which is preliminary data.</text>
</comment>
<proteinExistence type="predicted"/>
<feature type="transmembrane region" description="Helical" evidence="1">
    <location>
        <begin position="118"/>
        <end position="145"/>
    </location>
</feature>
<keyword evidence="1" id="KW-0472">Membrane</keyword>
<dbReference type="RefSeq" id="WP_171785110.1">
    <property type="nucleotide sequence ID" value="NZ_BAAAML010000004.1"/>
</dbReference>
<keyword evidence="1" id="KW-1133">Transmembrane helix</keyword>
<protein>
    <submittedName>
        <fullName evidence="2">Uncharacterized protein</fullName>
    </submittedName>
</protein>
<dbReference type="Pfam" id="PF13160">
    <property type="entry name" value="DUF3995"/>
    <property type="match status" value="1"/>
</dbReference>
<keyword evidence="1" id="KW-0812">Transmembrane</keyword>
<feature type="transmembrane region" description="Helical" evidence="1">
    <location>
        <begin position="193"/>
        <end position="211"/>
    </location>
</feature>